<proteinExistence type="predicted"/>
<name>A0A834WLR7_9FABA</name>
<gene>
    <name evidence="1" type="ORF">G2W53_019169</name>
</gene>
<reference evidence="1" key="1">
    <citation type="submission" date="2020-09" db="EMBL/GenBank/DDBJ databases">
        <title>Genome-Enabled Discovery of Anthraquinone Biosynthesis in Senna tora.</title>
        <authorList>
            <person name="Kang S.-H."/>
            <person name="Pandey R.P."/>
            <person name="Lee C.-M."/>
            <person name="Sim J.-S."/>
            <person name="Jeong J.-T."/>
            <person name="Choi B.-S."/>
            <person name="Jung M."/>
            <person name="Ginzburg D."/>
            <person name="Zhao K."/>
            <person name="Won S.Y."/>
            <person name="Oh T.-J."/>
            <person name="Yu Y."/>
            <person name="Kim N.-H."/>
            <person name="Lee O.R."/>
            <person name="Lee T.-H."/>
            <person name="Bashyal P."/>
            <person name="Kim T.-S."/>
            <person name="Lee W.-H."/>
            <person name="Kawkins C."/>
            <person name="Kim C.-K."/>
            <person name="Kim J.S."/>
            <person name="Ahn B.O."/>
            <person name="Rhee S.Y."/>
            <person name="Sohng J.K."/>
        </authorList>
    </citation>
    <scope>NUCLEOTIDE SEQUENCE</scope>
    <source>
        <tissue evidence="1">Leaf</tissue>
    </source>
</reference>
<dbReference type="Proteomes" id="UP000634136">
    <property type="component" value="Unassembled WGS sequence"/>
</dbReference>
<dbReference type="EMBL" id="JAAIUW010000006">
    <property type="protein sequence ID" value="KAF7828005.1"/>
    <property type="molecule type" value="Genomic_DNA"/>
</dbReference>
<evidence type="ECO:0000313" key="1">
    <source>
        <dbReference type="EMBL" id="KAF7828005.1"/>
    </source>
</evidence>
<sequence>MALSCYSLIWEDLDPKREEQSRLFRRRRFPYADICETSDTFNKRLNIKNNFTNDILI</sequence>
<protein>
    <submittedName>
        <fullName evidence="1">Uncharacterized protein</fullName>
    </submittedName>
</protein>
<accession>A0A834WLR7</accession>
<dbReference type="AlphaFoldDB" id="A0A834WLR7"/>
<organism evidence="1 2">
    <name type="scientific">Senna tora</name>
    <dbReference type="NCBI Taxonomy" id="362788"/>
    <lineage>
        <taxon>Eukaryota</taxon>
        <taxon>Viridiplantae</taxon>
        <taxon>Streptophyta</taxon>
        <taxon>Embryophyta</taxon>
        <taxon>Tracheophyta</taxon>
        <taxon>Spermatophyta</taxon>
        <taxon>Magnoliopsida</taxon>
        <taxon>eudicotyledons</taxon>
        <taxon>Gunneridae</taxon>
        <taxon>Pentapetalae</taxon>
        <taxon>rosids</taxon>
        <taxon>fabids</taxon>
        <taxon>Fabales</taxon>
        <taxon>Fabaceae</taxon>
        <taxon>Caesalpinioideae</taxon>
        <taxon>Cassia clade</taxon>
        <taxon>Senna</taxon>
    </lineage>
</organism>
<keyword evidence="2" id="KW-1185">Reference proteome</keyword>
<evidence type="ECO:0000313" key="2">
    <source>
        <dbReference type="Proteomes" id="UP000634136"/>
    </source>
</evidence>
<comment type="caution">
    <text evidence="1">The sequence shown here is derived from an EMBL/GenBank/DDBJ whole genome shotgun (WGS) entry which is preliminary data.</text>
</comment>